<dbReference type="Gene3D" id="4.10.240.10">
    <property type="entry name" value="Zn(2)-C6 fungal-type DNA-binding domain"/>
    <property type="match status" value="1"/>
</dbReference>
<dbReference type="PROSITE" id="PS50048">
    <property type="entry name" value="ZN2_CY6_FUNGAL_2"/>
    <property type="match status" value="1"/>
</dbReference>
<gene>
    <name evidence="4" type="ORF">FALBO_6595</name>
</gene>
<dbReference type="GO" id="GO:0005634">
    <property type="term" value="C:nucleus"/>
    <property type="evidence" value="ECO:0007669"/>
    <property type="project" value="UniProtKB-SubCell"/>
</dbReference>
<dbReference type="Gene3D" id="3.40.50.150">
    <property type="entry name" value="Vaccinia Virus protein VP39"/>
    <property type="match status" value="1"/>
</dbReference>
<dbReference type="SMART" id="SM00066">
    <property type="entry name" value="GAL4"/>
    <property type="match status" value="1"/>
</dbReference>
<comment type="subcellular location">
    <subcellularLocation>
        <location evidence="1">Nucleus</location>
    </subcellularLocation>
</comment>
<evidence type="ECO:0000259" key="3">
    <source>
        <dbReference type="PROSITE" id="PS50048"/>
    </source>
</evidence>
<dbReference type="Pfam" id="PF11951">
    <property type="entry name" value="Fungal_trans_2"/>
    <property type="match status" value="1"/>
</dbReference>
<dbReference type="PANTHER" id="PTHR37534:SF49">
    <property type="entry name" value="LYSINE BIOSYNTHESIS REGULATORY PROTEIN LYS14"/>
    <property type="match status" value="1"/>
</dbReference>
<dbReference type="AlphaFoldDB" id="A0A8H4PD87"/>
<dbReference type="SUPFAM" id="SSF57701">
    <property type="entry name" value="Zn2/Cys6 DNA-binding domain"/>
    <property type="match status" value="1"/>
</dbReference>
<evidence type="ECO:0000313" key="5">
    <source>
        <dbReference type="Proteomes" id="UP000554235"/>
    </source>
</evidence>
<evidence type="ECO:0000313" key="4">
    <source>
        <dbReference type="EMBL" id="KAF4466548.1"/>
    </source>
</evidence>
<name>A0A8H4PD87_9HYPO</name>
<feature type="domain" description="Zn(2)-C6 fungal-type" evidence="3">
    <location>
        <begin position="8"/>
        <end position="36"/>
    </location>
</feature>
<dbReference type="InterPro" id="IPR036864">
    <property type="entry name" value="Zn2-C6_fun-type_DNA-bd_sf"/>
</dbReference>
<dbReference type="GO" id="GO:0008270">
    <property type="term" value="F:zinc ion binding"/>
    <property type="evidence" value="ECO:0007669"/>
    <property type="project" value="InterPro"/>
</dbReference>
<dbReference type="EMBL" id="JAADYS010000859">
    <property type="protein sequence ID" value="KAF4466548.1"/>
    <property type="molecule type" value="Genomic_DNA"/>
</dbReference>
<dbReference type="OrthoDB" id="6730379at2759"/>
<dbReference type="InterPro" id="IPR001138">
    <property type="entry name" value="Zn2Cys6_DnaBD"/>
</dbReference>
<protein>
    <submittedName>
        <fullName evidence="4">Transcriptional regulatory moc3</fullName>
    </submittedName>
</protein>
<sequence length="748" mass="83357">MKSRATQGCWTCKRRKIGCDKTIPACNNCGRTGRVCLGYGLRLVWADRPDGRRKETGNVICVTASDQSKEGKDYGNKFLNFTFEDILSAKSNLAADVLSAIPPRPSLSLHTPLLGQDGMLLSYYKNVISPMVSTTRSRNSFSTELLPQALSSRSASASTLFNAMLSISAFHRFGSKAALVYKSNAVRFLFKAIRERLASSSLTRRSSGDAETQLAACMMLCMYSVFDEQDGSWHVHMDGAKKMLQSVHFDGVQCLSSNFLPNWFLYYEVLGNFTRPTEESLLQPDSLWLWQMSESDKSLIIGYLGCSVEVFETLHQINQLRTQSASKEHPLPSAERFEQRLRLEKGLHNLVQRLSPEEEQSTTLLERTHTLAKANLYRLAALLYLQRVCPLGGDEMTRSVYLEQAFDALDVLSIVSSPWPLFIVASEARSDEQRIAILQMLDEMEKARNIGNIYITRTIIEAFWKQQDMRVDDSRNDDINEVPGLEINIKGNTSALKSANIQNLTPKSIHTSHKPNVNMPDYSVIDTTLASIAASPTTLQLLRDLHKQALDEEPFVSTNNPLSAALEKFVALDPDKCALVYLLLRSIGARYVVEAGTSFGLSTIYLALAVAQNASSDPASGKVIGTENEPTKASKAREHWKTAGDSVEKFIELREGDLRETLKTDLPQQVDFLLLDTLPALKLVHPRLRVGAMVVVDNWIAAKEGYKDLKAHLDDPANGFKTSILPYDGGLLVAVRIDYINADRLITW</sequence>
<dbReference type="Pfam" id="PF13578">
    <property type="entry name" value="Methyltransf_24"/>
    <property type="match status" value="1"/>
</dbReference>
<dbReference type="Proteomes" id="UP000554235">
    <property type="component" value="Unassembled WGS sequence"/>
</dbReference>
<comment type="caution">
    <text evidence="4">The sequence shown here is derived from an EMBL/GenBank/DDBJ whole genome shotgun (WGS) entry which is preliminary data.</text>
</comment>
<dbReference type="Pfam" id="PF00172">
    <property type="entry name" value="Zn_clus"/>
    <property type="match status" value="1"/>
</dbReference>
<dbReference type="GO" id="GO:0000976">
    <property type="term" value="F:transcription cis-regulatory region binding"/>
    <property type="evidence" value="ECO:0007669"/>
    <property type="project" value="TreeGrafter"/>
</dbReference>
<proteinExistence type="predicted"/>
<reference evidence="4 5" key="1">
    <citation type="submission" date="2020-01" db="EMBL/GenBank/DDBJ databases">
        <title>Identification and distribution of gene clusters putatively required for synthesis of sphingolipid metabolism inhibitors in phylogenetically diverse species of the filamentous fungus Fusarium.</title>
        <authorList>
            <person name="Kim H.-S."/>
            <person name="Busman M."/>
            <person name="Brown D.W."/>
            <person name="Divon H."/>
            <person name="Uhlig S."/>
            <person name="Proctor R.H."/>
        </authorList>
    </citation>
    <scope>NUCLEOTIDE SEQUENCE [LARGE SCALE GENOMIC DNA]</scope>
    <source>
        <strain evidence="4 5">NRRL 20459</strain>
    </source>
</reference>
<accession>A0A8H4PD87</accession>
<dbReference type="InterPro" id="IPR029063">
    <property type="entry name" value="SAM-dependent_MTases_sf"/>
</dbReference>
<dbReference type="GO" id="GO:0000981">
    <property type="term" value="F:DNA-binding transcription factor activity, RNA polymerase II-specific"/>
    <property type="evidence" value="ECO:0007669"/>
    <property type="project" value="InterPro"/>
</dbReference>
<evidence type="ECO:0000256" key="2">
    <source>
        <dbReference type="ARBA" id="ARBA00023242"/>
    </source>
</evidence>
<evidence type="ECO:0000256" key="1">
    <source>
        <dbReference type="ARBA" id="ARBA00004123"/>
    </source>
</evidence>
<dbReference type="CDD" id="cd00067">
    <property type="entry name" value="GAL4"/>
    <property type="match status" value="1"/>
</dbReference>
<keyword evidence="2" id="KW-0539">Nucleus</keyword>
<dbReference type="GO" id="GO:0045944">
    <property type="term" value="P:positive regulation of transcription by RNA polymerase II"/>
    <property type="evidence" value="ECO:0007669"/>
    <property type="project" value="TreeGrafter"/>
</dbReference>
<organism evidence="4 5">
    <name type="scientific">Fusarium albosuccineum</name>
    <dbReference type="NCBI Taxonomy" id="1237068"/>
    <lineage>
        <taxon>Eukaryota</taxon>
        <taxon>Fungi</taxon>
        <taxon>Dikarya</taxon>
        <taxon>Ascomycota</taxon>
        <taxon>Pezizomycotina</taxon>
        <taxon>Sordariomycetes</taxon>
        <taxon>Hypocreomycetidae</taxon>
        <taxon>Hypocreales</taxon>
        <taxon>Nectriaceae</taxon>
        <taxon>Fusarium</taxon>
        <taxon>Fusarium decemcellulare species complex</taxon>
    </lineage>
</organism>
<dbReference type="PROSITE" id="PS00463">
    <property type="entry name" value="ZN2_CY6_FUNGAL_1"/>
    <property type="match status" value="1"/>
</dbReference>
<keyword evidence="5" id="KW-1185">Reference proteome</keyword>
<dbReference type="SUPFAM" id="SSF53335">
    <property type="entry name" value="S-adenosyl-L-methionine-dependent methyltransferases"/>
    <property type="match status" value="1"/>
</dbReference>
<dbReference type="PANTHER" id="PTHR37534">
    <property type="entry name" value="TRANSCRIPTIONAL ACTIVATOR PROTEIN UGA3"/>
    <property type="match status" value="1"/>
</dbReference>
<dbReference type="InterPro" id="IPR021858">
    <property type="entry name" value="Fun_TF"/>
</dbReference>